<keyword evidence="2" id="KW-0238">DNA-binding</keyword>
<accession>A0A081NG11</accession>
<dbReference type="Gene3D" id="1.10.10.60">
    <property type="entry name" value="Homeodomain-like"/>
    <property type="match status" value="1"/>
</dbReference>
<proteinExistence type="predicted"/>
<feature type="domain" description="HTH araC/xylS-type" evidence="4">
    <location>
        <begin position="245"/>
        <end position="342"/>
    </location>
</feature>
<protein>
    <recommendedName>
        <fullName evidence="4">HTH araC/xylS-type domain-containing protein</fullName>
    </recommendedName>
</protein>
<dbReference type="Pfam" id="PF12833">
    <property type="entry name" value="HTH_18"/>
    <property type="match status" value="1"/>
</dbReference>
<keyword evidence="6" id="KW-1185">Reference proteome</keyword>
<dbReference type="OrthoDB" id="5582699at2"/>
<dbReference type="PROSITE" id="PS01124">
    <property type="entry name" value="HTH_ARAC_FAMILY_2"/>
    <property type="match status" value="1"/>
</dbReference>
<dbReference type="PANTHER" id="PTHR47894">
    <property type="entry name" value="HTH-TYPE TRANSCRIPTIONAL REGULATOR GADX"/>
    <property type="match status" value="1"/>
</dbReference>
<evidence type="ECO:0000256" key="2">
    <source>
        <dbReference type="ARBA" id="ARBA00023125"/>
    </source>
</evidence>
<evidence type="ECO:0000256" key="3">
    <source>
        <dbReference type="ARBA" id="ARBA00023163"/>
    </source>
</evidence>
<dbReference type="InterPro" id="IPR018060">
    <property type="entry name" value="HTH_AraC"/>
</dbReference>
<dbReference type="SUPFAM" id="SSF46689">
    <property type="entry name" value="Homeodomain-like"/>
    <property type="match status" value="1"/>
</dbReference>
<dbReference type="GO" id="GO:0000976">
    <property type="term" value="F:transcription cis-regulatory region binding"/>
    <property type="evidence" value="ECO:0007669"/>
    <property type="project" value="TreeGrafter"/>
</dbReference>
<dbReference type="GO" id="GO:0005829">
    <property type="term" value="C:cytosol"/>
    <property type="evidence" value="ECO:0007669"/>
    <property type="project" value="TreeGrafter"/>
</dbReference>
<dbReference type="InterPro" id="IPR032687">
    <property type="entry name" value="AraC-type_N"/>
</dbReference>
<evidence type="ECO:0000313" key="5">
    <source>
        <dbReference type="EMBL" id="KEQ17384.1"/>
    </source>
</evidence>
<dbReference type="STRING" id="1137799.GZ78_16445"/>
<comment type="caution">
    <text evidence="5">The sequence shown here is derived from an EMBL/GenBank/DDBJ whole genome shotgun (WGS) entry which is preliminary data.</text>
</comment>
<organism evidence="5 6">
    <name type="scientific">Endozoicomonas numazuensis</name>
    <dbReference type="NCBI Taxonomy" id="1137799"/>
    <lineage>
        <taxon>Bacteria</taxon>
        <taxon>Pseudomonadati</taxon>
        <taxon>Pseudomonadota</taxon>
        <taxon>Gammaproteobacteria</taxon>
        <taxon>Oceanospirillales</taxon>
        <taxon>Endozoicomonadaceae</taxon>
        <taxon>Endozoicomonas</taxon>
    </lineage>
</organism>
<dbReference type="GO" id="GO:0003700">
    <property type="term" value="F:DNA-binding transcription factor activity"/>
    <property type="evidence" value="ECO:0007669"/>
    <property type="project" value="InterPro"/>
</dbReference>
<dbReference type="Proteomes" id="UP000028073">
    <property type="component" value="Unassembled WGS sequence"/>
</dbReference>
<dbReference type="RefSeq" id="WP_034837592.1">
    <property type="nucleotide sequence ID" value="NZ_JOKH01000003.1"/>
</dbReference>
<evidence type="ECO:0000259" key="4">
    <source>
        <dbReference type="PROSITE" id="PS01124"/>
    </source>
</evidence>
<evidence type="ECO:0000313" key="6">
    <source>
        <dbReference type="Proteomes" id="UP000028073"/>
    </source>
</evidence>
<dbReference type="EMBL" id="JOKH01000003">
    <property type="protein sequence ID" value="KEQ17384.1"/>
    <property type="molecule type" value="Genomic_DNA"/>
</dbReference>
<keyword evidence="1" id="KW-0805">Transcription regulation</keyword>
<dbReference type="AlphaFoldDB" id="A0A081NG11"/>
<dbReference type="InterPro" id="IPR009057">
    <property type="entry name" value="Homeodomain-like_sf"/>
</dbReference>
<dbReference type="Pfam" id="PF12625">
    <property type="entry name" value="Arabinose_bd"/>
    <property type="match status" value="1"/>
</dbReference>
<reference evidence="5 6" key="1">
    <citation type="submission" date="2014-06" db="EMBL/GenBank/DDBJ databases">
        <title>Whole Genome Sequences of Three Symbiotic Endozoicomonas Bacteria.</title>
        <authorList>
            <person name="Neave M.J."/>
            <person name="Apprill A."/>
            <person name="Voolstra C.R."/>
        </authorList>
    </citation>
    <scope>NUCLEOTIDE SEQUENCE [LARGE SCALE GENOMIC DNA]</scope>
    <source>
        <strain evidence="5 6">DSM 25634</strain>
    </source>
</reference>
<name>A0A081NG11_9GAMM</name>
<gene>
    <name evidence="5" type="ORF">GZ78_16445</name>
</gene>
<dbReference type="eggNOG" id="COG2207">
    <property type="taxonomic scope" value="Bacteria"/>
</dbReference>
<dbReference type="PANTHER" id="PTHR47894:SF1">
    <property type="entry name" value="HTH-TYPE TRANSCRIPTIONAL REGULATOR VQSM"/>
    <property type="match status" value="1"/>
</dbReference>
<evidence type="ECO:0000256" key="1">
    <source>
        <dbReference type="ARBA" id="ARBA00023015"/>
    </source>
</evidence>
<dbReference type="SMART" id="SM00342">
    <property type="entry name" value="HTH_ARAC"/>
    <property type="match status" value="1"/>
</dbReference>
<keyword evidence="3" id="KW-0804">Transcription</keyword>
<sequence>MTTHDSTELRWLENDSRFIVAHQQPATLMDILGSRGIEKNRLLRHTGIFYEDVIQGHLAIAPSQFLKLIENSEYLYTGSDLSFVFGHRIFPGNYGSVTDALLQSANLNQALDIACLCHSLISPLITPHKVVDKDYCHIYFYDTAGSGKNQRFMLETMMTAFSHLGRWNNTQKAPWQFSFNYPKPEHIEQYQVNLGSHLSFDAQFCVMQLPVDYLFEKWKDDSTAYTVARQQCQVTVAQQPNSFLYAVIQYLHEHIRQSTSLESTASHFHMSPATFKRKLKKHGARFQNLQDQIRKQIALYLFQHKSYNNEQVAEYLNFNDINNFRRSFKRWTGMTPSLFRSDCI</sequence>